<dbReference type="Proteomes" id="UP000290289">
    <property type="component" value="Chromosome 15"/>
</dbReference>
<evidence type="ECO:0000256" key="1">
    <source>
        <dbReference type="ARBA" id="ARBA00009500"/>
    </source>
</evidence>
<comment type="caution">
    <text evidence="2">The sequence shown here is derived from an EMBL/GenBank/DDBJ whole genome shotgun (WGS) entry which is preliminary data.</text>
</comment>
<reference evidence="2 3" key="1">
    <citation type="submission" date="2018-10" db="EMBL/GenBank/DDBJ databases">
        <title>A high-quality apple genome assembly.</title>
        <authorList>
            <person name="Hu J."/>
        </authorList>
    </citation>
    <scope>NUCLEOTIDE SEQUENCE [LARGE SCALE GENOMIC DNA]</scope>
    <source>
        <strain evidence="3">cv. HFTH1</strain>
        <tissue evidence="2">Young leaf</tissue>
    </source>
</reference>
<evidence type="ECO:0000313" key="2">
    <source>
        <dbReference type="EMBL" id="RXH73530.1"/>
    </source>
</evidence>
<evidence type="ECO:0000313" key="3">
    <source>
        <dbReference type="Proteomes" id="UP000290289"/>
    </source>
</evidence>
<dbReference type="InterPro" id="IPR042178">
    <property type="entry name" value="Serpin_sf_1"/>
</dbReference>
<gene>
    <name evidence="2" type="ORF">DVH24_016352</name>
</gene>
<accession>A0A498HS09</accession>
<sequence length="133" mass="14838">MDPKEYSTSNLTDVALKITKHLLMTEGKGKNIVYSPLSIQLSFLKSESSDQLNSLAAHLVTLVLADGSARGGPCLNFANALWVEESLSIKPSFREILVLIANWMRVMMDCSQISTMFTFYLLSTFENIVSHVY</sequence>
<dbReference type="AlphaFoldDB" id="A0A498HS09"/>
<comment type="similarity">
    <text evidence="1">Belongs to the serpin family.</text>
</comment>
<dbReference type="EMBL" id="RDQH01000341">
    <property type="protein sequence ID" value="RXH73530.1"/>
    <property type="molecule type" value="Genomic_DNA"/>
</dbReference>
<dbReference type="InterPro" id="IPR036186">
    <property type="entry name" value="Serpin_sf"/>
</dbReference>
<dbReference type="SUPFAM" id="SSF56574">
    <property type="entry name" value="Serpins"/>
    <property type="match status" value="1"/>
</dbReference>
<organism evidence="2 3">
    <name type="scientific">Malus domestica</name>
    <name type="common">Apple</name>
    <name type="synonym">Pyrus malus</name>
    <dbReference type="NCBI Taxonomy" id="3750"/>
    <lineage>
        <taxon>Eukaryota</taxon>
        <taxon>Viridiplantae</taxon>
        <taxon>Streptophyta</taxon>
        <taxon>Embryophyta</taxon>
        <taxon>Tracheophyta</taxon>
        <taxon>Spermatophyta</taxon>
        <taxon>Magnoliopsida</taxon>
        <taxon>eudicotyledons</taxon>
        <taxon>Gunneridae</taxon>
        <taxon>Pentapetalae</taxon>
        <taxon>rosids</taxon>
        <taxon>fabids</taxon>
        <taxon>Rosales</taxon>
        <taxon>Rosaceae</taxon>
        <taxon>Amygdaloideae</taxon>
        <taxon>Maleae</taxon>
        <taxon>Malus</taxon>
    </lineage>
</organism>
<name>A0A498HS09_MALDO</name>
<protein>
    <recommendedName>
        <fullName evidence="4">Serpin domain-containing protein</fullName>
    </recommendedName>
</protein>
<dbReference type="STRING" id="3750.A0A498HS09"/>
<dbReference type="Gene3D" id="3.30.497.10">
    <property type="entry name" value="Antithrombin, subunit I, domain 2"/>
    <property type="match status" value="1"/>
</dbReference>
<proteinExistence type="inferred from homology"/>
<keyword evidence="3" id="KW-1185">Reference proteome</keyword>
<evidence type="ECO:0008006" key="4">
    <source>
        <dbReference type="Google" id="ProtNLM"/>
    </source>
</evidence>